<evidence type="ECO:0000256" key="5">
    <source>
        <dbReference type="ARBA" id="ARBA00023163"/>
    </source>
</evidence>
<dbReference type="Proteomes" id="UP001652445">
    <property type="component" value="Unassembled WGS sequence"/>
</dbReference>
<keyword evidence="1" id="KW-0597">Phosphoprotein</keyword>
<keyword evidence="5" id="KW-0804">Transcription</keyword>
<name>A0ABT2UTE8_9BACL</name>
<dbReference type="InterPro" id="IPR039420">
    <property type="entry name" value="WalR-like"/>
</dbReference>
<evidence type="ECO:0000256" key="2">
    <source>
        <dbReference type="ARBA" id="ARBA00023012"/>
    </source>
</evidence>
<dbReference type="CDD" id="cd00383">
    <property type="entry name" value="trans_reg_C"/>
    <property type="match status" value="1"/>
</dbReference>
<dbReference type="InterPro" id="IPR001867">
    <property type="entry name" value="OmpR/PhoB-type_DNA-bd"/>
</dbReference>
<evidence type="ECO:0000313" key="9">
    <source>
        <dbReference type="EMBL" id="MCU6797097.1"/>
    </source>
</evidence>
<evidence type="ECO:0000259" key="8">
    <source>
        <dbReference type="PROSITE" id="PS51755"/>
    </source>
</evidence>
<dbReference type="Pfam" id="PF00486">
    <property type="entry name" value="Trans_reg_C"/>
    <property type="match status" value="1"/>
</dbReference>
<evidence type="ECO:0000256" key="7">
    <source>
        <dbReference type="SAM" id="MobiDB-lite"/>
    </source>
</evidence>
<evidence type="ECO:0000256" key="4">
    <source>
        <dbReference type="ARBA" id="ARBA00023125"/>
    </source>
</evidence>
<keyword evidence="4 6" id="KW-0238">DNA-binding</keyword>
<feature type="DNA-binding region" description="OmpR/PhoB-type" evidence="6">
    <location>
        <begin position="152"/>
        <end position="251"/>
    </location>
</feature>
<keyword evidence="10" id="KW-1185">Reference proteome</keyword>
<dbReference type="SUPFAM" id="SSF46894">
    <property type="entry name" value="C-terminal effector domain of the bipartite response regulators"/>
    <property type="match status" value="1"/>
</dbReference>
<proteinExistence type="predicted"/>
<dbReference type="RefSeq" id="WP_262687917.1">
    <property type="nucleotide sequence ID" value="NZ_JAOQIO010000113.1"/>
</dbReference>
<dbReference type="Gene3D" id="1.10.10.10">
    <property type="entry name" value="Winged helix-like DNA-binding domain superfamily/Winged helix DNA-binding domain"/>
    <property type="match status" value="1"/>
</dbReference>
<dbReference type="InterPro" id="IPR016032">
    <property type="entry name" value="Sig_transdc_resp-reg_C-effctor"/>
</dbReference>
<sequence length="251" mass="27915">MQNINQTDPLSPSSQSIPQQSVAADYPMDGDFCVTTRRIMIISPWPASLHSLVGELTVKCYDVLLFHHADDSALNLLQGDLLLIDQTRGSMSGEEIQHLRARGIPMLSLVSKGTPPNQVGSDFIVWPSSMEALVERIQSFDAPSSRPVFGGNDQLQHKDIRMDLKRMVVSRGEVRIDLTKTEFDLLKVLLSADGSVLSRQTMMDLVWGDQYFGGSNTVDAHIKSLRHKLGDDPKHPQYIVTVRGVGYRLTD</sequence>
<evidence type="ECO:0000256" key="6">
    <source>
        <dbReference type="PROSITE-ProRule" id="PRU01091"/>
    </source>
</evidence>
<feature type="domain" description="OmpR/PhoB-type" evidence="8">
    <location>
        <begin position="152"/>
        <end position="251"/>
    </location>
</feature>
<organism evidence="9 10">
    <name type="scientific">Paenibacillus baimaensis</name>
    <dbReference type="NCBI Taxonomy" id="2982185"/>
    <lineage>
        <taxon>Bacteria</taxon>
        <taxon>Bacillati</taxon>
        <taxon>Bacillota</taxon>
        <taxon>Bacilli</taxon>
        <taxon>Bacillales</taxon>
        <taxon>Paenibacillaceae</taxon>
        <taxon>Paenibacillus</taxon>
    </lineage>
</organism>
<evidence type="ECO:0000313" key="10">
    <source>
        <dbReference type="Proteomes" id="UP001652445"/>
    </source>
</evidence>
<gene>
    <name evidence="9" type="ORF">OB236_33705</name>
</gene>
<dbReference type="PANTHER" id="PTHR48111">
    <property type="entry name" value="REGULATOR OF RPOS"/>
    <property type="match status" value="1"/>
</dbReference>
<dbReference type="PROSITE" id="PS51755">
    <property type="entry name" value="OMPR_PHOB"/>
    <property type="match status" value="1"/>
</dbReference>
<comment type="caution">
    <text evidence="9">The sequence shown here is derived from an EMBL/GenBank/DDBJ whole genome shotgun (WGS) entry which is preliminary data.</text>
</comment>
<dbReference type="SMART" id="SM00862">
    <property type="entry name" value="Trans_reg_C"/>
    <property type="match status" value="1"/>
</dbReference>
<evidence type="ECO:0000256" key="3">
    <source>
        <dbReference type="ARBA" id="ARBA00023015"/>
    </source>
</evidence>
<dbReference type="InterPro" id="IPR036388">
    <property type="entry name" value="WH-like_DNA-bd_sf"/>
</dbReference>
<evidence type="ECO:0000256" key="1">
    <source>
        <dbReference type="ARBA" id="ARBA00022553"/>
    </source>
</evidence>
<dbReference type="EMBL" id="JAOQIO010000113">
    <property type="protein sequence ID" value="MCU6797097.1"/>
    <property type="molecule type" value="Genomic_DNA"/>
</dbReference>
<protein>
    <submittedName>
        <fullName evidence="9">Response regulator transcription factor</fullName>
    </submittedName>
</protein>
<keyword evidence="3" id="KW-0805">Transcription regulation</keyword>
<feature type="region of interest" description="Disordered" evidence="7">
    <location>
        <begin position="1"/>
        <end position="20"/>
    </location>
</feature>
<keyword evidence="2" id="KW-0902">Two-component regulatory system</keyword>
<dbReference type="PANTHER" id="PTHR48111:SF1">
    <property type="entry name" value="TWO-COMPONENT RESPONSE REGULATOR ORR33"/>
    <property type="match status" value="1"/>
</dbReference>
<reference evidence="9 10" key="1">
    <citation type="submission" date="2022-09" db="EMBL/GenBank/DDBJ databases">
        <authorList>
            <person name="Han X.L."/>
            <person name="Wang Q."/>
            <person name="Lu T."/>
        </authorList>
    </citation>
    <scope>NUCLEOTIDE SEQUENCE [LARGE SCALE GENOMIC DNA]</scope>
    <source>
        <strain evidence="9 10">WQ 127069</strain>
    </source>
</reference>
<feature type="compositionally biased region" description="Low complexity" evidence="7">
    <location>
        <begin position="9"/>
        <end position="20"/>
    </location>
</feature>
<accession>A0ABT2UTE8</accession>